<reference evidence="6" key="2">
    <citation type="submission" date="2015-06" db="EMBL/GenBank/DDBJ databases">
        <title>Genome Sequence of Bacillus endophyticus and Analysis of its Companion Mechanism in the Ketogulonigenium vulgare-Bacillus strain Consortium.</title>
        <authorList>
            <person name="Jia N."/>
            <person name="Du J."/>
            <person name="Ding M.-Z."/>
            <person name="Gao F."/>
            <person name="Yuan Y.-J."/>
        </authorList>
    </citation>
    <scope>NUCLEOTIDE SEQUENCE [LARGE SCALE GENOMIC DNA]</scope>
    <source>
        <strain evidence="6">Hbe603</strain>
    </source>
</reference>
<dbReference type="PANTHER" id="PTHR43401">
    <property type="entry name" value="L-THREONINE 3-DEHYDROGENASE"/>
    <property type="match status" value="1"/>
</dbReference>
<accession>A0A0H4KS20</accession>
<dbReference type="InterPro" id="IPR050129">
    <property type="entry name" value="Zn_alcohol_dh"/>
</dbReference>
<dbReference type="Pfam" id="PF08240">
    <property type="entry name" value="ADH_N"/>
    <property type="match status" value="1"/>
</dbReference>
<evidence type="ECO:0000256" key="3">
    <source>
        <dbReference type="ARBA" id="ARBA00023002"/>
    </source>
</evidence>
<dbReference type="KEGG" id="beo:BEH_02440"/>
<dbReference type="PROSITE" id="PS00059">
    <property type="entry name" value="ADH_ZINC"/>
    <property type="match status" value="1"/>
</dbReference>
<reference evidence="5 6" key="1">
    <citation type="journal article" date="2015" name="PLoS ONE">
        <title>Genome Sequence of Bacillus endophyticus and Analysis of Its Companion Mechanism in the Ketogulonigenium vulgare-Bacillus Strain Consortium.</title>
        <authorList>
            <person name="Jia N."/>
            <person name="Du J."/>
            <person name="Ding M.Z."/>
            <person name="Gao F."/>
            <person name="Yuan Y.J."/>
        </authorList>
    </citation>
    <scope>NUCLEOTIDE SEQUENCE [LARGE SCALE GENOMIC DNA]</scope>
    <source>
        <strain evidence="5 6">Hbe603</strain>
    </source>
</reference>
<dbReference type="PATRIC" id="fig|135735.6.peg.446"/>
<dbReference type="InterPro" id="IPR036291">
    <property type="entry name" value="NAD(P)-bd_dom_sf"/>
</dbReference>
<dbReference type="Proteomes" id="UP000036202">
    <property type="component" value="Chromosome"/>
</dbReference>
<gene>
    <name evidence="5" type="ORF">BEH_02440</name>
</gene>
<dbReference type="GO" id="GO:0016491">
    <property type="term" value="F:oxidoreductase activity"/>
    <property type="evidence" value="ECO:0007669"/>
    <property type="project" value="UniProtKB-KW"/>
</dbReference>
<sequence>MKAIQVKGAHNLVEVEVEKAELKFPTDVLVKVKRVGICGTDMHIYHGTNPLATLPRVVGHEVAGEVVDVGREVDKLKKGDHVVIEPISYCGNCYACRKGRPNVCSNLSVFGVHEDGGLREYIVLSEKQLHLVNKSLSWDDIVLAEPYTIGAQATWRGNVEKGDSVLIQGAGPIGICILKLAKMKGATVMMTDLNEERLQFAKESGADAVVHVGREDVRTRVKEWTNREGVNIVIDAVCLPSTFELSVDVVSQAGNIVVLGFDERPASIPQLPITKKEVTITGSRLQTHQFSTIVQYLNKGKLSHNGLITHKFPLSRVQEAFDFIENYPEQVRKAVITLND</sequence>
<dbReference type="SUPFAM" id="SSF50129">
    <property type="entry name" value="GroES-like"/>
    <property type="match status" value="1"/>
</dbReference>
<proteinExistence type="inferred from homology"/>
<dbReference type="InterPro" id="IPR013154">
    <property type="entry name" value="ADH-like_N"/>
</dbReference>
<dbReference type="AlphaFoldDB" id="A0A1X7FWW0"/>
<keyword evidence="2 4" id="KW-0862">Zinc</keyword>
<dbReference type="RefSeq" id="WP_040060715.1">
    <property type="nucleotide sequence ID" value="NZ_CP011974.1"/>
</dbReference>
<dbReference type="OrthoDB" id="9770238at2"/>
<name>A0A1X7FWW0_9BACI</name>
<dbReference type="InterPro" id="IPR020843">
    <property type="entry name" value="ER"/>
</dbReference>
<dbReference type="InterPro" id="IPR002328">
    <property type="entry name" value="ADH_Zn_CS"/>
</dbReference>
<protein>
    <submittedName>
        <fullName evidence="5">Alcohol dehydrogenase</fullName>
    </submittedName>
</protein>
<comment type="cofactor">
    <cofactor evidence="4">
        <name>Zn(2+)</name>
        <dbReference type="ChEBI" id="CHEBI:29105"/>
    </cofactor>
</comment>
<evidence type="ECO:0000256" key="1">
    <source>
        <dbReference type="ARBA" id="ARBA00022723"/>
    </source>
</evidence>
<evidence type="ECO:0000313" key="5">
    <source>
        <dbReference type="EMBL" id="AKO91078.1"/>
    </source>
</evidence>
<dbReference type="Pfam" id="PF00107">
    <property type="entry name" value="ADH_zinc_N"/>
    <property type="match status" value="1"/>
</dbReference>
<keyword evidence="1 4" id="KW-0479">Metal-binding</keyword>
<dbReference type="InterPro" id="IPR011032">
    <property type="entry name" value="GroES-like_sf"/>
</dbReference>
<dbReference type="SUPFAM" id="SSF51735">
    <property type="entry name" value="NAD(P)-binding Rossmann-fold domains"/>
    <property type="match status" value="1"/>
</dbReference>
<evidence type="ECO:0000256" key="4">
    <source>
        <dbReference type="RuleBase" id="RU361277"/>
    </source>
</evidence>
<keyword evidence="3" id="KW-0560">Oxidoreductase</keyword>
<evidence type="ECO:0000313" key="6">
    <source>
        <dbReference type="Proteomes" id="UP000036202"/>
    </source>
</evidence>
<dbReference type="PANTHER" id="PTHR43401:SF2">
    <property type="entry name" value="L-THREONINE 3-DEHYDROGENASE"/>
    <property type="match status" value="1"/>
</dbReference>
<comment type="similarity">
    <text evidence="4">Belongs to the zinc-containing alcohol dehydrogenase family.</text>
</comment>
<dbReference type="EMBL" id="CP011974">
    <property type="protein sequence ID" value="AKO91078.1"/>
    <property type="molecule type" value="Genomic_DNA"/>
</dbReference>
<dbReference type="Gene3D" id="3.40.50.720">
    <property type="entry name" value="NAD(P)-binding Rossmann-like Domain"/>
    <property type="match status" value="1"/>
</dbReference>
<dbReference type="InterPro" id="IPR013149">
    <property type="entry name" value="ADH-like_C"/>
</dbReference>
<dbReference type="Gene3D" id="3.90.180.10">
    <property type="entry name" value="Medium-chain alcohol dehydrogenases, catalytic domain"/>
    <property type="match status" value="1"/>
</dbReference>
<dbReference type="GO" id="GO:0008270">
    <property type="term" value="F:zinc ion binding"/>
    <property type="evidence" value="ECO:0007669"/>
    <property type="project" value="InterPro"/>
</dbReference>
<evidence type="ECO:0000256" key="2">
    <source>
        <dbReference type="ARBA" id="ARBA00022833"/>
    </source>
</evidence>
<keyword evidence="6" id="KW-1185">Reference proteome</keyword>
<accession>A0A1X7FWW0</accession>
<dbReference type="CDD" id="cd08261">
    <property type="entry name" value="Zn_ADH7"/>
    <property type="match status" value="1"/>
</dbReference>
<dbReference type="GeneID" id="93703356"/>
<organism evidence="5 6">
    <name type="scientific">Priestia filamentosa</name>
    <dbReference type="NCBI Taxonomy" id="1402861"/>
    <lineage>
        <taxon>Bacteria</taxon>
        <taxon>Bacillati</taxon>
        <taxon>Bacillota</taxon>
        <taxon>Bacilli</taxon>
        <taxon>Bacillales</taxon>
        <taxon>Bacillaceae</taxon>
        <taxon>Priestia</taxon>
    </lineage>
</organism>
<dbReference type="SMART" id="SM00829">
    <property type="entry name" value="PKS_ER"/>
    <property type="match status" value="1"/>
</dbReference>